<feature type="domain" description="SpaA-like prealbumin fold" evidence="4">
    <location>
        <begin position="756"/>
        <end position="818"/>
    </location>
</feature>
<evidence type="ECO:0000313" key="6">
    <source>
        <dbReference type="Proteomes" id="UP000094764"/>
    </source>
</evidence>
<comment type="similarity">
    <text evidence="1">Belongs to the serine-aspartate repeat-containing protein (SDr) family.</text>
</comment>
<sequence>MKRKIIYLFLSLVLMVLAITSLGGRVVEATQGNNPSWSTSSVVNDDKNGSVMANDYMSNLQSRISMSRSLSPRFFSPVSCGGVQVIKYDGQTKARLSGAQFTIYNRWNRAVQVIQSGYDGIAETRTLPLGNYSIRETKAPTGYQLENAVMRFSVFVPGQVVCLTKCNTPLPNQKGSLQVVKTDGNNQRLAGAQFDVYNSNNQFVGRITTNINGVATLGNLSYGTYKLIEVKAPVGYELDATPKYVTLSALSPNKVASIIISNKKIITKGSIEIIKKDETGKLLAGAQFFVVNSSNTVVGQVTTNANGVATVTNLPYGTYNVVEYMAPEGYELDQTWKPITLSKDSPNGKASITIVNKKKITTGALKVIKKDEAGKLLAGAEFEVRNASGKVVGKITTDANGIGTIKDLPFGDYTVVETKAPSGYELDATPKNVKVSKGDPNGVVTITVENKKEKITGNLEVVKKDEAGKLLSGAEFEVRNASGKVVGKITTDANGIGTIKDLPFGDYTVIETKAPSGYELDATPKNVKVSKGDPNGVVTITVENKKEKTTGNLEVVKKDEAGTLLADAQFDVYNAADQLVGKITTDETGTAQLNDLPYGTYKVIETKAPDGYVLDTTPRFIILSKTDPSGTASIEVINKKEELPTAGSLKIIKYVKDSDPTVYLQGAVFEVYDNNNQLVGTYETNEKGEILLSDLDPGKYYVIEIEAPPGYEQDSTFYEVTVESGKITEVRHANIKKENLGGLKITKYAKDEDGFETDTVLPNAEFEVTDSAGNVHKGITDTQGELFFPDLPAGEVKIVETKAPDGYEVDATVQTKKIVVEEIAEAIFYNKPKQEQGRALVYLSSNDTKQSLKDLEYSITCTKGAAFATTVMTNAFGQISIYLPPGEYEIEPVVRSFIIQAKPTSFKIEANKFTVIRLKI</sequence>
<dbReference type="Pfam" id="PF17802">
    <property type="entry name" value="SpaA"/>
    <property type="match status" value="8"/>
</dbReference>
<dbReference type="SUPFAM" id="SSF49478">
    <property type="entry name" value="Cna protein B-type domain"/>
    <property type="match status" value="8"/>
</dbReference>
<dbReference type="PANTHER" id="PTHR36108:SF13">
    <property type="entry name" value="COLOSSIN-B-RELATED"/>
    <property type="match status" value="1"/>
</dbReference>
<dbReference type="AlphaFoldDB" id="A0A1E5GQV3"/>
<reference evidence="6" key="1">
    <citation type="submission" date="2016-09" db="EMBL/GenBank/DDBJ databases">
        <authorList>
            <person name="Gulvik C.A."/>
        </authorList>
    </citation>
    <scope>NUCLEOTIDE SEQUENCE [LARGE SCALE GENOMIC DNA]</scope>
    <source>
        <strain evidence="6">LMG 26306</strain>
    </source>
</reference>
<dbReference type="PANTHER" id="PTHR36108">
    <property type="entry name" value="COLOSSIN-B-RELATED"/>
    <property type="match status" value="1"/>
</dbReference>
<protein>
    <recommendedName>
        <fullName evidence="4">SpaA-like prealbumin fold domain-containing protein</fullName>
    </recommendedName>
</protein>
<dbReference type="Gene3D" id="2.60.40.10">
    <property type="entry name" value="Immunoglobulins"/>
    <property type="match status" value="8"/>
</dbReference>
<gene>
    <name evidence="5" type="ORF">BCR23_12355</name>
</gene>
<feature type="domain" description="SpaA-like prealbumin fold" evidence="4">
    <location>
        <begin position="457"/>
        <end position="544"/>
    </location>
</feature>
<evidence type="ECO:0000256" key="1">
    <source>
        <dbReference type="ARBA" id="ARBA00007257"/>
    </source>
</evidence>
<evidence type="ECO:0000256" key="2">
    <source>
        <dbReference type="ARBA" id="ARBA00022525"/>
    </source>
</evidence>
<dbReference type="InterPro" id="IPR013783">
    <property type="entry name" value="Ig-like_fold"/>
</dbReference>
<dbReference type="STRING" id="903983.BCR23_12355"/>
<feature type="domain" description="SpaA-like prealbumin fold" evidence="4">
    <location>
        <begin position="364"/>
        <end position="450"/>
    </location>
</feature>
<dbReference type="InterPro" id="IPR041033">
    <property type="entry name" value="SpaA_PFL_dom_1"/>
</dbReference>
<dbReference type="Proteomes" id="UP000094764">
    <property type="component" value="Unassembled WGS sequence"/>
</dbReference>
<keyword evidence="2" id="KW-0964">Secreted</keyword>
<feature type="domain" description="SpaA-like prealbumin fold" evidence="4">
    <location>
        <begin position="175"/>
        <end position="251"/>
    </location>
</feature>
<name>A0A1E5GQV3_9ENTE</name>
<evidence type="ECO:0000313" key="5">
    <source>
        <dbReference type="EMBL" id="OEG14620.1"/>
    </source>
</evidence>
<keyword evidence="6" id="KW-1185">Reference proteome</keyword>
<accession>A0A1E5GQV3</accession>
<proteinExistence type="inferred from homology"/>
<dbReference type="EMBL" id="MIKB01000019">
    <property type="protein sequence ID" value="OEG14620.1"/>
    <property type="molecule type" value="Genomic_DNA"/>
</dbReference>
<dbReference type="OrthoDB" id="1744455at2"/>
<feature type="domain" description="SpaA-like prealbumin fold" evidence="4">
    <location>
        <begin position="648"/>
        <end position="731"/>
    </location>
</feature>
<evidence type="ECO:0000256" key="3">
    <source>
        <dbReference type="ARBA" id="ARBA00022729"/>
    </source>
</evidence>
<organism evidence="5 6">
    <name type="scientific">Enterococcus quebecensis</name>
    <dbReference type="NCBI Taxonomy" id="903983"/>
    <lineage>
        <taxon>Bacteria</taxon>
        <taxon>Bacillati</taxon>
        <taxon>Bacillota</taxon>
        <taxon>Bacilli</taxon>
        <taxon>Lactobacillales</taxon>
        <taxon>Enterococcaceae</taxon>
        <taxon>Enterococcus</taxon>
    </lineage>
</organism>
<feature type="domain" description="SpaA-like prealbumin fold" evidence="4">
    <location>
        <begin position="551"/>
        <end position="631"/>
    </location>
</feature>
<keyword evidence="3" id="KW-0732">Signal</keyword>
<feature type="domain" description="SpaA-like prealbumin fold" evidence="4">
    <location>
        <begin position="82"/>
        <end position="155"/>
    </location>
</feature>
<dbReference type="RefSeq" id="WP_069636108.1">
    <property type="nucleotide sequence ID" value="NZ_MIKB01000019.1"/>
</dbReference>
<feature type="domain" description="SpaA-like prealbumin fold" evidence="4">
    <location>
        <begin position="269"/>
        <end position="352"/>
    </location>
</feature>
<comment type="caution">
    <text evidence="5">The sequence shown here is derived from an EMBL/GenBank/DDBJ whole genome shotgun (WGS) entry which is preliminary data.</text>
</comment>
<evidence type="ECO:0000259" key="4">
    <source>
        <dbReference type="Pfam" id="PF17802"/>
    </source>
</evidence>